<organism evidence="2 3">
    <name type="scientific">Sphingomonas psychrotolerans</name>
    <dbReference type="NCBI Taxonomy" id="1327635"/>
    <lineage>
        <taxon>Bacteria</taxon>
        <taxon>Pseudomonadati</taxon>
        <taxon>Pseudomonadota</taxon>
        <taxon>Alphaproteobacteria</taxon>
        <taxon>Sphingomonadales</taxon>
        <taxon>Sphingomonadaceae</taxon>
        <taxon>Sphingomonas</taxon>
    </lineage>
</organism>
<dbReference type="Pfam" id="PF01381">
    <property type="entry name" value="HTH_3"/>
    <property type="match status" value="1"/>
</dbReference>
<dbReference type="InterPro" id="IPR010982">
    <property type="entry name" value="Lambda_DNA-bd_dom_sf"/>
</dbReference>
<dbReference type="Proteomes" id="UP000229081">
    <property type="component" value="Chromosome"/>
</dbReference>
<sequence length="91" mass="10373">MPVRRTTSPGFNDDRYRAVIVTLLERRKQLGISQQSLAERLGLHKQFVSRVELGERRLDFVEFADFVRALGLEPDVLIASVPLPPRRADEG</sequence>
<dbReference type="OrthoDB" id="9803379at2"/>
<evidence type="ECO:0000313" key="2">
    <source>
        <dbReference type="EMBL" id="ATY30790.1"/>
    </source>
</evidence>
<evidence type="ECO:0000259" key="1">
    <source>
        <dbReference type="PROSITE" id="PS50943"/>
    </source>
</evidence>
<dbReference type="KEGG" id="sphc:CVN68_01260"/>
<dbReference type="RefSeq" id="WP_100280601.1">
    <property type="nucleotide sequence ID" value="NZ_CP024923.1"/>
</dbReference>
<proteinExistence type="predicted"/>
<evidence type="ECO:0000313" key="3">
    <source>
        <dbReference type="Proteomes" id="UP000229081"/>
    </source>
</evidence>
<keyword evidence="3" id="KW-1185">Reference proteome</keyword>
<dbReference type="Gene3D" id="1.10.260.40">
    <property type="entry name" value="lambda repressor-like DNA-binding domains"/>
    <property type="match status" value="1"/>
</dbReference>
<feature type="domain" description="HTH cro/C1-type" evidence="1">
    <location>
        <begin position="23"/>
        <end position="77"/>
    </location>
</feature>
<dbReference type="CDD" id="cd00093">
    <property type="entry name" value="HTH_XRE"/>
    <property type="match status" value="1"/>
</dbReference>
<dbReference type="EMBL" id="CP024923">
    <property type="protein sequence ID" value="ATY30790.1"/>
    <property type="molecule type" value="Genomic_DNA"/>
</dbReference>
<dbReference type="SMART" id="SM00530">
    <property type="entry name" value="HTH_XRE"/>
    <property type="match status" value="1"/>
</dbReference>
<dbReference type="InterPro" id="IPR001387">
    <property type="entry name" value="Cro/C1-type_HTH"/>
</dbReference>
<reference evidence="2 3" key="1">
    <citation type="submission" date="2017-11" db="EMBL/GenBank/DDBJ databases">
        <title>Complete genome sequence of Sphingomonas sp. Strain Cra20, a psychrotolerant potential plant growth promoting rhizobacteria.</title>
        <authorList>
            <person name="Luo Y."/>
        </authorList>
    </citation>
    <scope>NUCLEOTIDE SEQUENCE [LARGE SCALE GENOMIC DNA]</scope>
    <source>
        <strain evidence="2 3">Cra20</strain>
    </source>
</reference>
<dbReference type="SUPFAM" id="SSF47413">
    <property type="entry name" value="lambda repressor-like DNA-binding domains"/>
    <property type="match status" value="1"/>
</dbReference>
<gene>
    <name evidence="2" type="ORF">CVN68_01260</name>
</gene>
<dbReference type="GO" id="GO:0003677">
    <property type="term" value="F:DNA binding"/>
    <property type="evidence" value="ECO:0007669"/>
    <property type="project" value="InterPro"/>
</dbReference>
<dbReference type="PROSITE" id="PS50943">
    <property type="entry name" value="HTH_CROC1"/>
    <property type="match status" value="1"/>
</dbReference>
<dbReference type="AlphaFoldDB" id="A0A2K8MA86"/>
<name>A0A2K8MA86_9SPHN</name>
<protein>
    <submittedName>
        <fullName evidence="2">XRE family transcriptional regulator</fullName>
    </submittedName>
</protein>
<accession>A0A2K8MA86</accession>